<dbReference type="RefSeq" id="WP_013121103.1">
    <property type="nucleotide sequence ID" value="NZ_LGTE01000003.1"/>
</dbReference>
<gene>
    <name evidence="2" type="ORF">Tfer_0774</name>
</gene>
<proteinExistence type="predicted"/>
<evidence type="ECO:0000313" key="3">
    <source>
        <dbReference type="Proteomes" id="UP000037175"/>
    </source>
</evidence>
<comment type="caution">
    <text evidence="2">The sequence shown here is derived from an EMBL/GenBank/DDBJ whole genome shotgun (WGS) entry which is preliminary data.</text>
</comment>
<dbReference type="PATRIC" id="fig|281456.6.peg.820"/>
<dbReference type="EMBL" id="LGTE01000003">
    <property type="protein sequence ID" value="KNZ70590.1"/>
    <property type="molecule type" value="Genomic_DNA"/>
</dbReference>
<dbReference type="PANTHER" id="PTHR43760:SF1">
    <property type="entry name" value="ENDORIBONUCLEASE L-PSP_CHORISMATE MUTASE-LIKE DOMAIN-CONTAINING PROTEIN"/>
    <property type="match status" value="1"/>
</dbReference>
<dbReference type="PANTHER" id="PTHR43760">
    <property type="entry name" value="ENDORIBONUCLEASE-RELATED"/>
    <property type="match status" value="1"/>
</dbReference>
<accession>A0A0L6W4X8</accession>
<dbReference type="Gene3D" id="3.30.1330.40">
    <property type="entry name" value="RutC-like"/>
    <property type="match status" value="1"/>
</dbReference>
<keyword evidence="3" id="KW-1185">Reference proteome</keyword>
<protein>
    <submittedName>
        <fullName evidence="2">Endoribonuclease L-PSP</fullName>
    </submittedName>
</protein>
<evidence type="ECO:0000313" key="2">
    <source>
        <dbReference type="EMBL" id="KNZ70590.1"/>
    </source>
</evidence>
<dbReference type="InterPro" id="IPR013813">
    <property type="entry name" value="Endoribo_LPSP/chorism_mut-like"/>
</dbReference>
<reference evidence="3" key="1">
    <citation type="submission" date="2015-07" db="EMBL/GenBank/DDBJ databases">
        <title>Complete Genome of Thermincola ferriacetica strain Z-0001T.</title>
        <authorList>
            <person name="Lusk B."/>
            <person name="Badalamenti J.P."/>
            <person name="Parameswaran P."/>
            <person name="Bond D.R."/>
            <person name="Torres C.I."/>
        </authorList>
    </citation>
    <scope>NUCLEOTIDE SEQUENCE [LARGE SCALE GENOMIC DNA]</scope>
    <source>
        <strain evidence="3">Z-0001</strain>
    </source>
</reference>
<feature type="domain" description="Endoribonuclease L-PSP/chorismate mutase-like" evidence="1">
    <location>
        <begin position="4"/>
        <end position="142"/>
    </location>
</feature>
<evidence type="ECO:0000259" key="1">
    <source>
        <dbReference type="Pfam" id="PF14588"/>
    </source>
</evidence>
<dbReference type="AlphaFoldDB" id="A0A0L6W4X8"/>
<sequence>MSAEQRLQELGIVLPAAPVPVANYVPAVRTGNLLYVSGQACVVDGEMKYTGKVGKELTLEQGYEAARIAAINTLAIVKQELGSLDRVKRVVKLLGFVASDLNFFEQPKVINGASDFFAEIFGDSGRHARSALGTNVLPFNTPVEIEVIFEIE</sequence>
<dbReference type="InterPro" id="IPR035959">
    <property type="entry name" value="RutC-like_sf"/>
</dbReference>
<dbReference type="CDD" id="cd02199">
    <property type="entry name" value="YjgF_YER057c_UK114_like_1"/>
    <property type="match status" value="1"/>
</dbReference>
<organism evidence="2 3">
    <name type="scientific">Thermincola ferriacetica</name>
    <dbReference type="NCBI Taxonomy" id="281456"/>
    <lineage>
        <taxon>Bacteria</taxon>
        <taxon>Bacillati</taxon>
        <taxon>Bacillota</taxon>
        <taxon>Clostridia</taxon>
        <taxon>Eubacteriales</taxon>
        <taxon>Thermincolaceae</taxon>
        <taxon>Thermincola</taxon>
    </lineage>
</organism>
<dbReference type="Proteomes" id="UP000037175">
    <property type="component" value="Unassembled WGS sequence"/>
</dbReference>
<name>A0A0L6W4X8_9FIRM</name>
<dbReference type="SUPFAM" id="SSF55298">
    <property type="entry name" value="YjgF-like"/>
    <property type="match status" value="1"/>
</dbReference>
<dbReference type="Pfam" id="PF14588">
    <property type="entry name" value="YjgF_endoribonc"/>
    <property type="match status" value="1"/>
</dbReference>